<feature type="transmembrane region" description="Helical" evidence="1">
    <location>
        <begin position="14"/>
        <end position="34"/>
    </location>
</feature>
<accession>A0A816IVQ1</accession>
<sequence length="98" mass="11294">MLLFILSPFQARDLMAISSIKLDGLSLILATIAWRIRFRRRKDATIHLLCFSLSIVSSGHHQILTFVLPILYLIILVKSNFVSYYFGQVYSVAKYRLS</sequence>
<dbReference type="AlphaFoldDB" id="A0A816IVQ1"/>
<dbReference type="EMBL" id="HG994373">
    <property type="protein sequence ID" value="CAF1735560.1"/>
    <property type="molecule type" value="Genomic_DNA"/>
</dbReference>
<protein>
    <submittedName>
        <fullName evidence="2">(rape) hypothetical protein</fullName>
    </submittedName>
</protein>
<name>A0A816IVQ1_BRANA</name>
<proteinExistence type="predicted"/>
<keyword evidence="1" id="KW-0812">Transmembrane</keyword>
<dbReference type="OMA" id="SVAKYRL"/>
<organism evidence="2">
    <name type="scientific">Brassica napus</name>
    <name type="common">Rape</name>
    <dbReference type="NCBI Taxonomy" id="3708"/>
    <lineage>
        <taxon>Eukaryota</taxon>
        <taxon>Viridiplantae</taxon>
        <taxon>Streptophyta</taxon>
        <taxon>Embryophyta</taxon>
        <taxon>Tracheophyta</taxon>
        <taxon>Spermatophyta</taxon>
        <taxon>Magnoliopsida</taxon>
        <taxon>eudicotyledons</taxon>
        <taxon>Gunneridae</taxon>
        <taxon>Pentapetalae</taxon>
        <taxon>rosids</taxon>
        <taxon>malvids</taxon>
        <taxon>Brassicales</taxon>
        <taxon>Brassicaceae</taxon>
        <taxon>Brassiceae</taxon>
        <taxon>Brassica</taxon>
    </lineage>
</organism>
<reference evidence="2" key="1">
    <citation type="submission" date="2021-01" db="EMBL/GenBank/DDBJ databases">
        <authorList>
            <consortium name="Genoscope - CEA"/>
            <person name="William W."/>
        </authorList>
    </citation>
    <scope>NUCLEOTIDE SEQUENCE</scope>
</reference>
<keyword evidence="1" id="KW-0472">Membrane</keyword>
<keyword evidence="1" id="KW-1133">Transmembrane helix</keyword>
<evidence type="ECO:0000256" key="1">
    <source>
        <dbReference type="SAM" id="Phobius"/>
    </source>
</evidence>
<gene>
    <name evidence="2" type="ORF">DARMORV10_C09P29250.1</name>
</gene>
<dbReference type="Gramene" id="CDY03163">
    <property type="protein sequence ID" value="CDY03163"/>
    <property type="gene ID" value="GSBRNA2T00115608001"/>
</dbReference>
<dbReference type="Proteomes" id="UP001295469">
    <property type="component" value="Chromosome C09"/>
</dbReference>
<evidence type="ECO:0000313" key="2">
    <source>
        <dbReference type="EMBL" id="CAF1735560.1"/>
    </source>
</evidence>